<accession>A0A6B3N5X8</accession>
<protein>
    <submittedName>
        <fullName evidence="2">DUF928 domain-containing protein</fullName>
    </submittedName>
</protein>
<dbReference type="EMBL" id="JAAHFQ010000062">
    <property type="protein sequence ID" value="NER26980.1"/>
    <property type="molecule type" value="Genomic_DNA"/>
</dbReference>
<feature type="region of interest" description="Disordered" evidence="1">
    <location>
        <begin position="77"/>
        <end position="121"/>
    </location>
</feature>
<evidence type="ECO:0000313" key="2">
    <source>
        <dbReference type="EMBL" id="NER26980.1"/>
    </source>
</evidence>
<name>A0A6B3N5X8_9CYAN</name>
<organism evidence="2">
    <name type="scientific">Symploca sp. SIO1C4</name>
    <dbReference type="NCBI Taxonomy" id="2607765"/>
    <lineage>
        <taxon>Bacteria</taxon>
        <taxon>Bacillati</taxon>
        <taxon>Cyanobacteriota</taxon>
        <taxon>Cyanophyceae</taxon>
        <taxon>Coleofasciculales</taxon>
        <taxon>Coleofasciculaceae</taxon>
        <taxon>Symploca</taxon>
    </lineage>
</organism>
<dbReference type="Pfam" id="PF06051">
    <property type="entry name" value="DUF928"/>
    <property type="match status" value="1"/>
</dbReference>
<dbReference type="AlphaFoldDB" id="A0A6B3N5X8"/>
<gene>
    <name evidence="2" type="ORF">F6J89_04930</name>
</gene>
<proteinExistence type="predicted"/>
<feature type="compositionally biased region" description="Polar residues" evidence="1">
    <location>
        <begin position="84"/>
        <end position="100"/>
    </location>
</feature>
<sequence length="314" mass="34742">MNYIKLFSPGKTLAMALVILGVSGNSTLGNNSSRLLAASTMPEVSTVTNIYLPRSKLFKSKELLAKLPLNSSKTLVQKPKTHNNKNTSTQSQALAGSYFNTPEPPADRGTPGHREGAASRGHRKLLTALVPAFEGISDDPLSESVLGLTLEERPTFWFYVPKPLTPTTELEFILEDEQGNQLYQSSFTVSKNSSGIVSIKLPSTVKALEVGKIYYWHFKTYLYPNFPTSVDGWVQRVALKSSLQSQLEQATPKQEAAIYAANGIWHEAITSLAKLRRQHPEDKDLSEDWSKLLQDVHLEAIAQEPIVDCCTPLR</sequence>
<dbReference type="InterPro" id="IPR010328">
    <property type="entry name" value="DUF928"/>
</dbReference>
<comment type="caution">
    <text evidence="2">The sequence shown here is derived from an EMBL/GenBank/DDBJ whole genome shotgun (WGS) entry which is preliminary data.</text>
</comment>
<evidence type="ECO:0000256" key="1">
    <source>
        <dbReference type="SAM" id="MobiDB-lite"/>
    </source>
</evidence>
<reference evidence="2" key="1">
    <citation type="submission" date="2019-11" db="EMBL/GenBank/DDBJ databases">
        <title>Genomic insights into an expanded diversity of filamentous marine cyanobacteria reveals the extraordinary biosynthetic potential of Moorea and Okeania.</title>
        <authorList>
            <person name="Ferreira Leao T."/>
            <person name="Wang M."/>
            <person name="Moss N."/>
            <person name="Da Silva R."/>
            <person name="Sanders J."/>
            <person name="Nurk S."/>
            <person name="Gurevich A."/>
            <person name="Humphrey G."/>
            <person name="Reher R."/>
            <person name="Zhu Q."/>
            <person name="Belda-Ferre P."/>
            <person name="Glukhov E."/>
            <person name="Rex R."/>
            <person name="Dorrestein P.C."/>
            <person name="Knight R."/>
            <person name="Pevzner P."/>
            <person name="Gerwick W.H."/>
            <person name="Gerwick L."/>
        </authorList>
    </citation>
    <scope>NUCLEOTIDE SEQUENCE</scope>
    <source>
        <strain evidence="2">SIO1C4</strain>
    </source>
</reference>